<feature type="region of interest" description="Disordered" evidence="1">
    <location>
        <begin position="202"/>
        <end position="251"/>
    </location>
</feature>
<organism evidence="2 3">
    <name type="scientific">Actinotalea ferrariae CF5-4</name>
    <dbReference type="NCBI Taxonomy" id="948458"/>
    <lineage>
        <taxon>Bacteria</taxon>
        <taxon>Bacillati</taxon>
        <taxon>Actinomycetota</taxon>
        <taxon>Actinomycetes</taxon>
        <taxon>Micrococcales</taxon>
        <taxon>Cellulomonadaceae</taxon>
        <taxon>Actinotalea</taxon>
    </lineage>
</organism>
<keyword evidence="3" id="KW-1185">Reference proteome</keyword>
<proteinExistence type="predicted"/>
<accession>A0A021VPE5</accession>
<name>A0A021VPE5_9CELL</name>
<dbReference type="AlphaFoldDB" id="A0A021VPE5"/>
<evidence type="ECO:0000256" key="1">
    <source>
        <dbReference type="SAM" id="MobiDB-lite"/>
    </source>
</evidence>
<dbReference type="EMBL" id="AXCW01000141">
    <property type="protein sequence ID" value="EYR62988.1"/>
    <property type="molecule type" value="Genomic_DNA"/>
</dbReference>
<sequence length="578" mass="62300">METPEAVSRYVAQYRSSLVLGGDWSLAEGPLKTLVMAAGPMSRREAHDLCAAVSTFLAGPCGWDRTAAPDFRGLLNERAIAQCAAGQGSGAGSGRVLAALRAAQRAAFGISVQRRPGTGRRHTSPIRKVGRVYDACAGLSVATFALVLEGATGRVVTESRLRGLVASLLATVSTQDAGTVVLEPTVLAAYLQAVDTDLSEELVQTRATSKTKPKPKRPSERQAQARLKADRAAHRRATQGATLADDPSADDLLPQVREAISRYRPQDLDDEQWEPLRSLVQRLVVGYKPPSEVSARNAATIVVAFLVWVWSLPERKNPAMPPTAEELLRSPLHEAYVQRTLSDGTPAASAATERSVLRRCLRSLEADPLHHVVRHTPVAAPYSPEECAAYAELALAQPTDVKTRNACYLIGLTLGAGLSPEDLRSIRLCDLCERTGSDGLPYLEVSVRGRSPRTVPVRTQYEPLVRRAMALSEGMDPEALVIGRKADRHNATDAVRRQFVTASGTVDVDARRLRTTWLFAVMNTAVPLPTVLRLAGLRSARTLVDLLPLCPAPSELEVRGALAAVRTVEDASLPEAGR</sequence>
<evidence type="ECO:0000313" key="2">
    <source>
        <dbReference type="EMBL" id="EYR62988.1"/>
    </source>
</evidence>
<evidence type="ECO:0000313" key="3">
    <source>
        <dbReference type="Proteomes" id="UP000019753"/>
    </source>
</evidence>
<dbReference type="Proteomes" id="UP000019753">
    <property type="component" value="Unassembled WGS sequence"/>
</dbReference>
<dbReference type="SUPFAM" id="SSF56349">
    <property type="entry name" value="DNA breaking-rejoining enzymes"/>
    <property type="match status" value="1"/>
</dbReference>
<protein>
    <recommendedName>
        <fullName evidence="4">Integrase</fullName>
    </recommendedName>
</protein>
<dbReference type="GO" id="GO:0003677">
    <property type="term" value="F:DNA binding"/>
    <property type="evidence" value="ECO:0007669"/>
    <property type="project" value="InterPro"/>
</dbReference>
<dbReference type="InterPro" id="IPR011010">
    <property type="entry name" value="DNA_brk_join_enz"/>
</dbReference>
<reference evidence="2 3" key="1">
    <citation type="submission" date="2014-01" db="EMBL/GenBank/DDBJ databases">
        <title>Actinotalea ferrariae CF5-4.</title>
        <authorList>
            <person name="Chen F."/>
            <person name="Li Y."/>
            <person name="Wang G."/>
        </authorList>
    </citation>
    <scope>NUCLEOTIDE SEQUENCE [LARGE SCALE GENOMIC DNA]</scope>
    <source>
        <strain evidence="2 3">CF5-4</strain>
    </source>
</reference>
<dbReference type="RefSeq" id="WP_034226786.1">
    <property type="nucleotide sequence ID" value="NZ_AXCW01000141.1"/>
</dbReference>
<gene>
    <name evidence="2" type="ORF">N866_03855</name>
</gene>
<dbReference type="OrthoDB" id="5119524at2"/>
<comment type="caution">
    <text evidence="2">The sequence shown here is derived from an EMBL/GenBank/DDBJ whole genome shotgun (WGS) entry which is preliminary data.</text>
</comment>
<evidence type="ECO:0008006" key="4">
    <source>
        <dbReference type="Google" id="ProtNLM"/>
    </source>
</evidence>